<sequence length="192" mass="21363">MSGAGAPAGAPPGAAVAAPAWLTREPGQGDAPVLWRTSMITIRSVDQPRAVRWYRNVLGFKLEFDIPIRVPNRPFRMAVLVGPDNRRVEITGRGLPKGRPADVWDTPVSVTYQVDDLDAVRAHLQAMDVPYFTPEFNGQYGRLLTLLDPDHNIIKLQAPNERCVEEQNLEDPDTPRYPDEPRYVPDPEATDA</sequence>
<dbReference type="CDD" id="cd06587">
    <property type="entry name" value="VOC"/>
    <property type="match status" value="1"/>
</dbReference>
<dbReference type="SUPFAM" id="SSF54593">
    <property type="entry name" value="Glyoxalase/Bleomycin resistance protein/Dihydroxybiphenyl dioxygenase"/>
    <property type="match status" value="1"/>
</dbReference>
<dbReference type="InterPro" id="IPR029068">
    <property type="entry name" value="Glyas_Bleomycin-R_OHBP_Dase"/>
</dbReference>
<evidence type="ECO:0000313" key="4">
    <source>
        <dbReference type="Proteomes" id="UP000005940"/>
    </source>
</evidence>
<protein>
    <recommendedName>
        <fullName evidence="2">VOC domain-containing protein</fullName>
    </recommendedName>
</protein>
<dbReference type="Proteomes" id="UP000005940">
    <property type="component" value="Chromosome"/>
</dbReference>
<dbReference type="InterPro" id="IPR004360">
    <property type="entry name" value="Glyas_Fos-R_dOase_dom"/>
</dbReference>
<dbReference type="EMBL" id="CP029159">
    <property type="protein sequence ID" value="QKM66391.1"/>
    <property type="molecule type" value="Genomic_DNA"/>
</dbReference>
<feature type="region of interest" description="Disordered" evidence="1">
    <location>
        <begin position="164"/>
        <end position="192"/>
    </location>
</feature>
<dbReference type="InterPro" id="IPR037523">
    <property type="entry name" value="VOC_core"/>
</dbReference>
<dbReference type="AlphaFoldDB" id="A0A7G3UA40"/>
<organism evidence="3 4">
    <name type="scientific">Streptomyces tsukubensis (strain DSM 42081 / NBRC 108919 / NRRL 18488 / 9993)</name>
    <dbReference type="NCBI Taxonomy" id="1114943"/>
    <lineage>
        <taxon>Bacteria</taxon>
        <taxon>Bacillati</taxon>
        <taxon>Actinomycetota</taxon>
        <taxon>Actinomycetes</taxon>
        <taxon>Kitasatosporales</taxon>
        <taxon>Streptomycetaceae</taxon>
        <taxon>Streptomyces</taxon>
    </lineage>
</organism>
<gene>
    <name evidence="3" type="ORF">STSU_003655</name>
</gene>
<evidence type="ECO:0000313" key="3">
    <source>
        <dbReference type="EMBL" id="QKM66391.1"/>
    </source>
</evidence>
<feature type="compositionally biased region" description="Basic and acidic residues" evidence="1">
    <location>
        <begin position="173"/>
        <end position="185"/>
    </location>
</feature>
<feature type="domain" description="VOC" evidence="2">
    <location>
        <begin position="36"/>
        <end position="159"/>
    </location>
</feature>
<dbReference type="RefSeq" id="WP_130584757.1">
    <property type="nucleotide sequence ID" value="NZ_CP029159.1"/>
</dbReference>
<dbReference type="PROSITE" id="PS51819">
    <property type="entry name" value="VOC"/>
    <property type="match status" value="1"/>
</dbReference>
<evidence type="ECO:0000256" key="1">
    <source>
        <dbReference type="SAM" id="MobiDB-lite"/>
    </source>
</evidence>
<proteinExistence type="predicted"/>
<name>A0A7G3UA40_STRT9</name>
<dbReference type="Pfam" id="PF00903">
    <property type="entry name" value="Glyoxalase"/>
    <property type="match status" value="1"/>
</dbReference>
<evidence type="ECO:0000259" key="2">
    <source>
        <dbReference type="PROSITE" id="PS51819"/>
    </source>
</evidence>
<reference evidence="3 4" key="1">
    <citation type="journal article" date="2012" name="J. Bacteriol.">
        <title>Draft genome of Streptomyces tsukubaensis NRRL 18488, the producer of the clinically important immunosuppressant tacrolimus (FK506).</title>
        <authorList>
            <person name="Barreiro C."/>
            <person name="Prieto C."/>
            <person name="Sola-Landa A."/>
            <person name="Solera E."/>
            <person name="Martinez-Castro M."/>
            <person name="Perez-Redondo R."/>
            <person name="Garcia-Estrada C."/>
            <person name="Aparicio J.F."/>
            <person name="Fernandez-Martinez L.T."/>
            <person name="Santos-Aberturas J."/>
            <person name="Salehi-Najafabadi Z."/>
            <person name="Rodriguez-Garcia A."/>
            <person name="Tauch A."/>
            <person name="Martin J.F."/>
        </authorList>
    </citation>
    <scope>NUCLEOTIDE SEQUENCE [LARGE SCALE GENOMIC DNA]</scope>
    <source>
        <strain evidence="4">DSM 42081 / NBRC 108919 / NRRL 18488 / 9993</strain>
    </source>
</reference>
<dbReference type="Gene3D" id="3.10.180.10">
    <property type="entry name" value="2,3-Dihydroxybiphenyl 1,2-Dioxygenase, domain 1"/>
    <property type="match status" value="1"/>
</dbReference>
<accession>A0A7G3UA40</accession>
<keyword evidence="4" id="KW-1185">Reference proteome</keyword>